<dbReference type="STRING" id="1122973.GCA_000379925_01835"/>
<dbReference type="Proteomes" id="UP000297225">
    <property type="component" value="Unassembled WGS sequence"/>
</dbReference>
<dbReference type="AlphaFoldDB" id="A0A4Y8WRD0"/>
<evidence type="ECO:0000313" key="2">
    <source>
        <dbReference type="Proteomes" id="UP000297225"/>
    </source>
</evidence>
<protein>
    <submittedName>
        <fullName evidence="1">Uncharacterized protein</fullName>
    </submittedName>
</protein>
<keyword evidence="2" id="KW-1185">Reference proteome</keyword>
<organism evidence="1 2">
    <name type="scientific">Porphyromonas levii</name>
    <dbReference type="NCBI Taxonomy" id="28114"/>
    <lineage>
        <taxon>Bacteria</taxon>
        <taxon>Pseudomonadati</taxon>
        <taxon>Bacteroidota</taxon>
        <taxon>Bacteroidia</taxon>
        <taxon>Bacteroidales</taxon>
        <taxon>Porphyromonadaceae</taxon>
        <taxon>Porphyromonas</taxon>
    </lineage>
</organism>
<gene>
    <name evidence="1" type="ORF">E4P47_04465</name>
</gene>
<proteinExistence type="predicted"/>
<dbReference type="RefSeq" id="WP_134850042.1">
    <property type="nucleotide sequence ID" value="NZ_CP197400.1"/>
</dbReference>
<dbReference type="InterPro" id="IPR005625">
    <property type="entry name" value="PepSY-ass_TM"/>
</dbReference>
<accession>A0A4Y8WRD0</accession>
<dbReference type="EMBL" id="SPNC01000049">
    <property type="protein sequence ID" value="TFH95471.1"/>
    <property type="molecule type" value="Genomic_DNA"/>
</dbReference>
<dbReference type="PANTHER" id="PTHR34219">
    <property type="entry name" value="IRON-REGULATED INNER MEMBRANE PROTEIN-RELATED"/>
    <property type="match status" value="1"/>
</dbReference>
<evidence type="ECO:0000313" key="1">
    <source>
        <dbReference type="EMBL" id="TFH95471.1"/>
    </source>
</evidence>
<comment type="caution">
    <text evidence="1">The sequence shown here is derived from an EMBL/GenBank/DDBJ whole genome shotgun (WGS) entry which is preliminary data.</text>
</comment>
<name>A0A4Y8WRD0_9PORP</name>
<dbReference type="PANTHER" id="PTHR34219:SF6">
    <property type="entry name" value="BLR3280 PROTEIN"/>
    <property type="match status" value="1"/>
</dbReference>
<reference evidence="1 2" key="1">
    <citation type="submission" date="2019-03" db="EMBL/GenBank/DDBJ databases">
        <title>Porphyromonas levii Isolated from the Uterus of Dairy Cows.</title>
        <authorList>
            <person name="Francis A.M."/>
        </authorList>
    </citation>
    <scope>NUCLEOTIDE SEQUENCE [LARGE SCALE GENOMIC DNA]</scope>
    <source>
        <strain evidence="1 2">AF5678</strain>
    </source>
</reference>
<dbReference type="OrthoDB" id="9760788at2"/>
<sequence length="499" mass="57225">MKITRLIWKWVLELHRFLGTLLSAFVLMWFLSGMVMLYQHYPRVGDKELPHMTSLPAEITDSITRLPGQVSSLTLAVSNGHPSFRIWSEEGDPLLLDAKTLVEIDGHTTLEEAREKAKVWYPEIKSERVLDHLETFVPLPHFRKDLPIYRFDLADEAGTILHYSSQSGALLQSTTRMERFWAYLGPIPHYLYIWQLRQHRNTWIHAIEWIAGIGALMCLLGIIIGCAMYLKVWRKRHKFASPYTKSKCLKWHHIAGFFFGFFAFTFLLSGALSFGNLPEGLKRKEANPDLIGALYTQPDVVVDSLLKSDLDLLLTTFPEGIKQIEVSRFGTKNIYDVAFSDERKPLMIEGGQALPLHITEEEVMEYVSSHTDSPFTLEVIDKYDANYSRRGKQQNLPAYKVTLQDEDQHLVYINPKTAGIRVSNLSTRGERWIFPKLHNFKMGGILSNNDTVRKALIWILLLGGTVLSGTGVWLGVRYFSRKLRSVRRIKRSQASARCD</sequence>